<reference evidence="1 2" key="1">
    <citation type="submission" date="2014-04" db="EMBL/GenBank/DDBJ databases">
        <authorList>
            <consortium name="DOE Joint Genome Institute"/>
            <person name="Kuo A."/>
            <person name="Martino E."/>
            <person name="Perotto S."/>
            <person name="Kohler A."/>
            <person name="Nagy L.G."/>
            <person name="Floudas D."/>
            <person name="Copeland A."/>
            <person name="Barry K.W."/>
            <person name="Cichocki N."/>
            <person name="Veneault-Fourrey C."/>
            <person name="LaButti K."/>
            <person name="Lindquist E.A."/>
            <person name="Lipzen A."/>
            <person name="Lundell T."/>
            <person name="Morin E."/>
            <person name="Murat C."/>
            <person name="Sun H."/>
            <person name="Tunlid A."/>
            <person name="Henrissat B."/>
            <person name="Grigoriev I.V."/>
            <person name="Hibbett D.S."/>
            <person name="Martin F."/>
            <person name="Nordberg H.P."/>
            <person name="Cantor M.N."/>
            <person name="Hua S.X."/>
        </authorList>
    </citation>
    <scope>NUCLEOTIDE SEQUENCE [LARGE SCALE GENOMIC DNA]</scope>
    <source>
        <strain evidence="1 2">Zn</strain>
    </source>
</reference>
<dbReference type="AlphaFoldDB" id="A0A0C3GS59"/>
<keyword evidence="2" id="KW-1185">Reference proteome</keyword>
<accession>A0A0C3GS59</accession>
<dbReference type="OrthoDB" id="3558550at2759"/>
<dbReference type="STRING" id="913774.A0A0C3GS59"/>
<organism evidence="1 2">
    <name type="scientific">Oidiodendron maius (strain Zn)</name>
    <dbReference type="NCBI Taxonomy" id="913774"/>
    <lineage>
        <taxon>Eukaryota</taxon>
        <taxon>Fungi</taxon>
        <taxon>Dikarya</taxon>
        <taxon>Ascomycota</taxon>
        <taxon>Pezizomycotina</taxon>
        <taxon>Leotiomycetes</taxon>
        <taxon>Leotiomycetes incertae sedis</taxon>
        <taxon>Myxotrichaceae</taxon>
        <taxon>Oidiodendron</taxon>
    </lineage>
</organism>
<dbReference type="EMBL" id="KN832891">
    <property type="protein sequence ID" value="KIM94114.1"/>
    <property type="molecule type" value="Genomic_DNA"/>
</dbReference>
<sequence length="332" mass="37948">MNTSDQFAAFLNCLQLYSTYRLSYCLQTKKGIEPKCRFFYPRPLMERPTVTKEINHRDYIFAPAYNQATLNQCLPVVTIGWMANTDIQPSLSLYTVLAYLTKYVLKPEKSSIFYTKLQLMLHYPFQRFIDLLSFDGYDYRLYIDAFQACRRLYIYLDDFYIDRGADNQDTDNSVAGSGKTYTLLKTCARLQELAKQSGKGNPVVRTAPTGPVSRHTLIFLDNSGQAFGGLNILLYRDFFQLPPVNGRPLYTIKNQLLPDEVDSFQSALQLYFTNKEVCKRNYSQLMAANQPVKKILAKHTGWNALKASDKEADNLPTKLLDTGLDLSPAIES</sequence>
<gene>
    <name evidence="1" type="ORF">OIDMADRAFT_35163</name>
</gene>
<evidence type="ECO:0000313" key="1">
    <source>
        <dbReference type="EMBL" id="KIM94114.1"/>
    </source>
</evidence>
<proteinExistence type="predicted"/>
<name>A0A0C3GS59_OIDMZ</name>
<reference evidence="2" key="2">
    <citation type="submission" date="2015-01" db="EMBL/GenBank/DDBJ databases">
        <title>Evolutionary Origins and Diversification of the Mycorrhizal Mutualists.</title>
        <authorList>
            <consortium name="DOE Joint Genome Institute"/>
            <consortium name="Mycorrhizal Genomics Consortium"/>
            <person name="Kohler A."/>
            <person name="Kuo A."/>
            <person name="Nagy L.G."/>
            <person name="Floudas D."/>
            <person name="Copeland A."/>
            <person name="Barry K.W."/>
            <person name="Cichocki N."/>
            <person name="Veneault-Fourrey C."/>
            <person name="LaButti K."/>
            <person name="Lindquist E.A."/>
            <person name="Lipzen A."/>
            <person name="Lundell T."/>
            <person name="Morin E."/>
            <person name="Murat C."/>
            <person name="Riley R."/>
            <person name="Ohm R."/>
            <person name="Sun H."/>
            <person name="Tunlid A."/>
            <person name="Henrissat B."/>
            <person name="Grigoriev I.V."/>
            <person name="Hibbett D.S."/>
            <person name="Martin F."/>
        </authorList>
    </citation>
    <scope>NUCLEOTIDE SEQUENCE [LARGE SCALE GENOMIC DNA]</scope>
    <source>
        <strain evidence="2">Zn</strain>
    </source>
</reference>
<dbReference type="HOGENOM" id="CLU_837024_0_0_1"/>
<protein>
    <submittedName>
        <fullName evidence="1">Uncharacterized protein</fullName>
    </submittedName>
</protein>
<dbReference type="Proteomes" id="UP000054321">
    <property type="component" value="Unassembled WGS sequence"/>
</dbReference>
<dbReference type="InParanoid" id="A0A0C3GS59"/>
<evidence type="ECO:0000313" key="2">
    <source>
        <dbReference type="Proteomes" id="UP000054321"/>
    </source>
</evidence>